<protein>
    <submittedName>
        <fullName evidence="8">Anaerobic magnesium-protoporphyrin IX monomethyl ester cyclase</fullName>
    </submittedName>
</protein>
<evidence type="ECO:0000313" key="9">
    <source>
        <dbReference type="Proteomes" id="UP001320326"/>
    </source>
</evidence>
<dbReference type="InterPro" id="IPR034466">
    <property type="entry name" value="Methyltransferase_Class_B"/>
</dbReference>
<keyword evidence="2" id="KW-0949">S-adenosyl-L-methionine</keyword>
<dbReference type="InterPro" id="IPR051198">
    <property type="entry name" value="BchE-like"/>
</dbReference>
<evidence type="ECO:0000256" key="1">
    <source>
        <dbReference type="ARBA" id="ARBA00001966"/>
    </source>
</evidence>
<dbReference type="GO" id="GO:0003824">
    <property type="term" value="F:catalytic activity"/>
    <property type="evidence" value="ECO:0007669"/>
    <property type="project" value="InterPro"/>
</dbReference>
<evidence type="ECO:0000256" key="4">
    <source>
        <dbReference type="ARBA" id="ARBA00023004"/>
    </source>
</evidence>
<dbReference type="Proteomes" id="UP001320326">
    <property type="component" value="Chromosome"/>
</dbReference>
<dbReference type="InterPro" id="IPR006638">
    <property type="entry name" value="Elp3/MiaA/NifB-like_rSAM"/>
</dbReference>
<dbReference type="SFLD" id="SFLDS00029">
    <property type="entry name" value="Radical_SAM"/>
    <property type="match status" value="1"/>
</dbReference>
<dbReference type="KEGG" id="seme:MIZ01_0281"/>
<dbReference type="GO" id="GO:0051539">
    <property type="term" value="F:4 iron, 4 sulfur cluster binding"/>
    <property type="evidence" value="ECO:0007669"/>
    <property type="project" value="UniProtKB-KW"/>
</dbReference>
<sequence length="538" mass="61259">MRITFVHPAGFNFVPGQPDLSVLANRMPPIGILSLAAWLDKHGHATCVHDCLGPFAPPTIEENAEIVLATDPELIGFSTTTSGFMDAADMARYIRQKRPDIKLAFGNVHVSSIGAPLLERFPEIDYLCIGEGEGAMLDLADGKPLGQIANLVYRDGGRIVANPRRQRILDLDELPFPAYEKLRGFPEAYHLPLFSHVKKHGATMITSRGCPYTCSFCDRTVFERLYKVNSAQYIYDHMKYLRDRFGVYHINFYDDLFTAQKQRVFDLCDLLIEKPLGMQFNCAIRTGHTSDEMLQRLKRAGALMVSMGIESADPAMMERHKAGVTLDAVTRTVEQIHAAGLRAKGLFIFGMPGETPETVKATSDFILSLDLDEMNMTKFSPLYGAPIWDECVSGEEGEFIEDWRLMNCLNFVFLPAGFASREQMDALYNWHILRFYNSRNYRRRFTARLWQHRWSLWHLLRNLPRVMQANRYFSANQKQLEAVRQDLPRHPRQPVGLVPLLGEELYADKRSTVRTMLPVNLQKRASDVPMQCIEMAGE</sequence>
<evidence type="ECO:0000256" key="3">
    <source>
        <dbReference type="ARBA" id="ARBA00022723"/>
    </source>
</evidence>
<keyword evidence="3" id="KW-0479">Metal-binding</keyword>
<dbReference type="SUPFAM" id="SSF102114">
    <property type="entry name" value="Radical SAM enzymes"/>
    <property type="match status" value="1"/>
</dbReference>
<proteinExistence type="predicted"/>
<dbReference type="PANTHER" id="PTHR43409">
    <property type="entry name" value="ANAEROBIC MAGNESIUM-PROTOPORPHYRIN IX MONOMETHYL ESTER CYCLASE-RELATED"/>
    <property type="match status" value="1"/>
</dbReference>
<evidence type="ECO:0000313" key="8">
    <source>
        <dbReference type="EMBL" id="BCK86519.1"/>
    </source>
</evidence>
<dbReference type="PROSITE" id="PS51918">
    <property type="entry name" value="RADICAL_SAM"/>
    <property type="match status" value="1"/>
</dbReference>
<dbReference type="Gene3D" id="3.40.50.280">
    <property type="entry name" value="Cobalamin-binding domain"/>
    <property type="match status" value="1"/>
</dbReference>
<keyword evidence="4" id="KW-0408">Iron</keyword>
<dbReference type="InterPro" id="IPR058240">
    <property type="entry name" value="rSAM_sf"/>
</dbReference>
<dbReference type="PROSITE" id="PS51332">
    <property type="entry name" value="B12_BINDING"/>
    <property type="match status" value="1"/>
</dbReference>
<accession>A0AAN1X8E2</accession>
<feature type="domain" description="Radical SAM core" evidence="7">
    <location>
        <begin position="196"/>
        <end position="410"/>
    </location>
</feature>
<dbReference type="SFLD" id="SFLDG01123">
    <property type="entry name" value="methyltransferase_(Class_B)"/>
    <property type="match status" value="1"/>
</dbReference>
<dbReference type="SMART" id="SM00729">
    <property type="entry name" value="Elp3"/>
    <property type="match status" value="1"/>
</dbReference>
<dbReference type="GO" id="GO:0031419">
    <property type="term" value="F:cobalamin binding"/>
    <property type="evidence" value="ECO:0007669"/>
    <property type="project" value="InterPro"/>
</dbReference>
<dbReference type="PANTHER" id="PTHR43409:SF16">
    <property type="entry name" value="SLR0320 PROTEIN"/>
    <property type="match status" value="1"/>
</dbReference>
<feature type="domain" description="B12-binding" evidence="6">
    <location>
        <begin position="15"/>
        <end position="150"/>
    </location>
</feature>
<dbReference type="GO" id="GO:0005829">
    <property type="term" value="C:cytosol"/>
    <property type="evidence" value="ECO:0007669"/>
    <property type="project" value="TreeGrafter"/>
</dbReference>
<evidence type="ECO:0000256" key="5">
    <source>
        <dbReference type="ARBA" id="ARBA00023014"/>
    </source>
</evidence>
<dbReference type="Pfam" id="PF02310">
    <property type="entry name" value="B12-binding"/>
    <property type="match status" value="1"/>
</dbReference>
<organism evidence="8 9">
    <name type="scientific">Sideroxyarcus emersonii</name>
    <dbReference type="NCBI Taxonomy" id="2764705"/>
    <lineage>
        <taxon>Bacteria</taxon>
        <taxon>Pseudomonadati</taxon>
        <taxon>Pseudomonadota</taxon>
        <taxon>Betaproteobacteria</taxon>
        <taxon>Nitrosomonadales</taxon>
        <taxon>Gallionellaceae</taxon>
        <taxon>Sideroxyarcus</taxon>
    </lineage>
</organism>
<name>A0AAN1X8E2_9PROT</name>
<evidence type="ECO:0000259" key="7">
    <source>
        <dbReference type="PROSITE" id="PS51918"/>
    </source>
</evidence>
<dbReference type="Gene3D" id="3.80.30.20">
    <property type="entry name" value="tm_1862 like domain"/>
    <property type="match status" value="1"/>
</dbReference>
<dbReference type="CDD" id="cd02068">
    <property type="entry name" value="radical_SAM_B12_BD"/>
    <property type="match status" value="1"/>
</dbReference>
<dbReference type="EMBL" id="AP023423">
    <property type="protein sequence ID" value="BCK86519.1"/>
    <property type="molecule type" value="Genomic_DNA"/>
</dbReference>
<dbReference type="CDD" id="cd01335">
    <property type="entry name" value="Radical_SAM"/>
    <property type="match status" value="1"/>
</dbReference>
<dbReference type="RefSeq" id="WP_237247696.1">
    <property type="nucleotide sequence ID" value="NZ_AP023423.1"/>
</dbReference>
<comment type="cofactor">
    <cofactor evidence="1">
        <name>[4Fe-4S] cluster</name>
        <dbReference type="ChEBI" id="CHEBI:49883"/>
    </cofactor>
</comment>
<reference evidence="8 9" key="1">
    <citation type="journal article" date="2022" name="Int. J. Syst. Evol. Microbiol.">
        <title>&lt;i&gt;Sideroxyarcus emersonii&lt;/i&gt; gen. nov. sp. nov., a neutrophilic, microaerobic iron- and thiosulfate-oxidizing bacterium isolated from iron-rich wetland sediment.</title>
        <authorList>
            <person name="Kato S."/>
            <person name="Itoh T."/>
            <person name="Iino T."/>
            <person name="Ohkuma M."/>
        </authorList>
    </citation>
    <scope>NUCLEOTIDE SEQUENCE [LARGE SCALE GENOMIC DNA]</scope>
    <source>
        <strain evidence="8 9">MIZ01</strain>
    </source>
</reference>
<dbReference type="GO" id="GO:0046872">
    <property type="term" value="F:metal ion binding"/>
    <property type="evidence" value="ECO:0007669"/>
    <property type="project" value="UniProtKB-KW"/>
</dbReference>
<dbReference type="InterPro" id="IPR023404">
    <property type="entry name" value="rSAM_horseshoe"/>
</dbReference>
<gene>
    <name evidence="8" type="ORF">MIZ01_0281</name>
</gene>
<keyword evidence="9" id="KW-1185">Reference proteome</keyword>
<evidence type="ECO:0000259" key="6">
    <source>
        <dbReference type="PROSITE" id="PS51332"/>
    </source>
</evidence>
<evidence type="ECO:0000256" key="2">
    <source>
        <dbReference type="ARBA" id="ARBA00022691"/>
    </source>
</evidence>
<dbReference type="AlphaFoldDB" id="A0AAN1X8E2"/>
<dbReference type="Pfam" id="PF04055">
    <property type="entry name" value="Radical_SAM"/>
    <property type="match status" value="1"/>
</dbReference>
<dbReference type="SFLD" id="SFLDG01082">
    <property type="entry name" value="B12-binding_domain_containing"/>
    <property type="match status" value="1"/>
</dbReference>
<dbReference type="InterPro" id="IPR007197">
    <property type="entry name" value="rSAM"/>
</dbReference>
<dbReference type="InterPro" id="IPR006158">
    <property type="entry name" value="Cobalamin-bd"/>
</dbReference>
<keyword evidence="5" id="KW-0411">Iron-sulfur</keyword>